<evidence type="ECO:0000313" key="2">
    <source>
        <dbReference type="EMBL" id="KHD78069.1"/>
    </source>
</evidence>
<sequence>MTVWVTGGAFQTWAGFLDRWAAGEAADPATLPALDPGHFAGDSWARLTQRITAALDRRLTTWSATLSRELSAARDEFTAAHALHQARRQLAPIRALAAAPALPEELRTRLPALIDSRIHSVQDQLEQHVDRMRRAGMPHRAVEARRRTIRDNPLTAALTSPPAPGPGAGWAIDPAAAPRRRVTLD</sequence>
<dbReference type="AlphaFoldDB" id="A0A0A6UUC8"/>
<comment type="caution">
    <text evidence="2">The sequence shown here is derived from an EMBL/GenBank/DDBJ whole genome shotgun (WGS) entry which is preliminary data.</text>
</comment>
<reference evidence="2 3" key="1">
    <citation type="submission" date="2014-10" db="EMBL/GenBank/DDBJ databases">
        <title>Draft genome sequence of Actinoplanes utahensis NRRL 12052.</title>
        <authorList>
            <person name="Velasco-Bucheli B."/>
            <person name="del Cerro C."/>
            <person name="Hormigo D."/>
            <person name="Garcia J.L."/>
            <person name="Acebal C."/>
            <person name="Arroyo M."/>
            <person name="de la Mata I."/>
        </authorList>
    </citation>
    <scope>NUCLEOTIDE SEQUENCE [LARGE SCALE GENOMIC DNA]</scope>
    <source>
        <strain evidence="2 3">NRRL 12052</strain>
    </source>
</reference>
<dbReference type="eggNOG" id="ENOG5034296">
    <property type="taxonomic scope" value="Bacteria"/>
</dbReference>
<evidence type="ECO:0000256" key="1">
    <source>
        <dbReference type="SAM" id="MobiDB-lite"/>
    </source>
</evidence>
<organism evidence="2 3">
    <name type="scientific">Actinoplanes utahensis</name>
    <dbReference type="NCBI Taxonomy" id="1869"/>
    <lineage>
        <taxon>Bacteria</taxon>
        <taxon>Bacillati</taxon>
        <taxon>Actinomycetota</taxon>
        <taxon>Actinomycetes</taxon>
        <taxon>Micromonosporales</taxon>
        <taxon>Micromonosporaceae</taxon>
        <taxon>Actinoplanes</taxon>
    </lineage>
</organism>
<keyword evidence="3" id="KW-1185">Reference proteome</keyword>
<dbReference type="Proteomes" id="UP000054537">
    <property type="component" value="Unassembled WGS sequence"/>
</dbReference>
<dbReference type="STRING" id="1869.MB27_07895"/>
<name>A0A0A6UUC8_ACTUT</name>
<accession>A0A0A6UUC8</accession>
<gene>
    <name evidence="2" type="ORF">MB27_07895</name>
</gene>
<feature type="region of interest" description="Disordered" evidence="1">
    <location>
        <begin position="156"/>
        <end position="185"/>
    </location>
</feature>
<dbReference type="EMBL" id="JRTT01000007">
    <property type="protein sequence ID" value="KHD78069.1"/>
    <property type="molecule type" value="Genomic_DNA"/>
</dbReference>
<proteinExistence type="predicted"/>
<dbReference type="OrthoDB" id="4269714at2"/>
<protein>
    <submittedName>
        <fullName evidence="2">Uncharacterized protein</fullName>
    </submittedName>
</protein>
<evidence type="ECO:0000313" key="3">
    <source>
        <dbReference type="Proteomes" id="UP000054537"/>
    </source>
</evidence>